<keyword evidence="3" id="KW-1185">Reference proteome</keyword>
<keyword evidence="1" id="KW-1133">Transmembrane helix</keyword>
<dbReference type="AlphaFoldDB" id="A0A4D9D4I9"/>
<dbReference type="OrthoDB" id="10411558at2759"/>
<organism evidence="2 3">
    <name type="scientific">Nannochloropsis salina CCMP1776</name>
    <dbReference type="NCBI Taxonomy" id="1027361"/>
    <lineage>
        <taxon>Eukaryota</taxon>
        <taxon>Sar</taxon>
        <taxon>Stramenopiles</taxon>
        <taxon>Ochrophyta</taxon>
        <taxon>Eustigmatophyceae</taxon>
        <taxon>Eustigmatales</taxon>
        <taxon>Monodopsidaceae</taxon>
        <taxon>Microchloropsis</taxon>
        <taxon>Microchloropsis salina</taxon>
    </lineage>
</organism>
<keyword evidence="1" id="KW-0472">Membrane</keyword>
<comment type="caution">
    <text evidence="2">The sequence shown here is derived from an EMBL/GenBank/DDBJ whole genome shotgun (WGS) entry which is preliminary data.</text>
</comment>
<accession>A0A4D9D4I9</accession>
<evidence type="ECO:0000313" key="2">
    <source>
        <dbReference type="EMBL" id="TFJ83548.1"/>
    </source>
</evidence>
<sequence>MRVNVVTQAYLSLLPKYLSHDLFFPSAYKGARVPFFQCRISQRASRAQTAEFHRKVMGAQQGAHAAFYGGIVLGTVALVGGMWLLLRQGGRKAREEGDA</sequence>
<name>A0A4D9D4I9_9STRA</name>
<gene>
    <name evidence="2" type="ORF">NSK_005157</name>
</gene>
<protein>
    <submittedName>
        <fullName evidence="2">Uncharacterized protein</fullName>
    </submittedName>
</protein>
<dbReference type="EMBL" id="SDOX01000025">
    <property type="protein sequence ID" value="TFJ83548.1"/>
    <property type="molecule type" value="Genomic_DNA"/>
</dbReference>
<feature type="transmembrane region" description="Helical" evidence="1">
    <location>
        <begin position="65"/>
        <end position="86"/>
    </location>
</feature>
<proteinExistence type="predicted"/>
<reference evidence="2 3" key="1">
    <citation type="submission" date="2019-01" db="EMBL/GenBank/DDBJ databases">
        <title>Nuclear Genome Assembly of the Microalgal Biofuel strain Nannochloropsis salina CCMP1776.</title>
        <authorList>
            <person name="Hovde B."/>
        </authorList>
    </citation>
    <scope>NUCLEOTIDE SEQUENCE [LARGE SCALE GENOMIC DNA]</scope>
    <source>
        <strain evidence="2 3">CCMP1776</strain>
    </source>
</reference>
<dbReference type="Proteomes" id="UP000355283">
    <property type="component" value="Unassembled WGS sequence"/>
</dbReference>
<keyword evidence="1" id="KW-0812">Transmembrane</keyword>
<evidence type="ECO:0000256" key="1">
    <source>
        <dbReference type="SAM" id="Phobius"/>
    </source>
</evidence>
<evidence type="ECO:0000313" key="3">
    <source>
        <dbReference type="Proteomes" id="UP000355283"/>
    </source>
</evidence>